<reference evidence="1" key="1">
    <citation type="submission" date="2022-11" db="EMBL/GenBank/DDBJ databases">
        <authorList>
            <person name="Petersen C."/>
        </authorList>
    </citation>
    <scope>NUCLEOTIDE SEQUENCE</scope>
    <source>
        <strain evidence="1">IBT 23319</strain>
    </source>
</reference>
<dbReference type="GeneID" id="81386318"/>
<comment type="caution">
    <text evidence="1">The sequence shown here is derived from an EMBL/GenBank/DDBJ whole genome shotgun (WGS) entry which is preliminary data.</text>
</comment>
<name>A0A9W9NRC1_PENCI</name>
<dbReference type="EMBL" id="JAPQKT010000007">
    <property type="protein sequence ID" value="KAJ5224730.1"/>
    <property type="molecule type" value="Genomic_DNA"/>
</dbReference>
<proteinExistence type="predicted"/>
<organism evidence="1 2">
    <name type="scientific">Penicillium citrinum</name>
    <dbReference type="NCBI Taxonomy" id="5077"/>
    <lineage>
        <taxon>Eukaryota</taxon>
        <taxon>Fungi</taxon>
        <taxon>Dikarya</taxon>
        <taxon>Ascomycota</taxon>
        <taxon>Pezizomycotina</taxon>
        <taxon>Eurotiomycetes</taxon>
        <taxon>Eurotiomycetidae</taxon>
        <taxon>Eurotiales</taxon>
        <taxon>Aspergillaceae</taxon>
        <taxon>Penicillium</taxon>
    </lineage>
</organism>
<evidence type="ECO:0000313" key="2">
    <source>
        <dbReference type="Proteomes" id="UP001147733"/>
    </source>
</evidence>
<reference evidence="1" key="2">
    <citation type="journal article" date="2023" name="IMA Fungus">
        <title>Comparative genomic study of the Penicillium genus elucidates a diverse pangenome and 15 lateral gene transfer events.</title>
        <authorList>
            <person name="Petersen C."/>
            <person name="Sorensen T."/>
            <person name="Nielsen M.R."/>
            <person name="Sondergaard T.E."/>
            <person name="Sorensen J.L."/>
            <person name="Fitzpatrick D.A."/>
            <person name="Frisvad J.C."/>
            <person name="Nielsen K.L."/>
        </authorList>
    </citation>
    <scope>NUCLEOTIDE SEQUENCE</scope>
    <source>
        <strain evidence="1">IBT 23319</strain>
    </source>
</reference>
<sequence length="113" mass="12230">MLPDGRVHARTAGFSAMGCGDECPFKDPNQIESRSPTSNIEEIDFAWSAQKHWSTKTQTGLKEAVSGVAHHVANEPRGTYQFCSSGYSVDGLLASVGFNFYGDNYTPNIPPAC</sequence>
<gene>
    <name evidence="1" type="ORF">N7469_008233</name>
</gene>
<accession>A0A9W9NRC1</accession>
<dbReference type="Proteomes" id="UP001147733">
    <property type="component" value="Unassembled WGS sequence"/>
</dbReference>
<protein>
    <submittedName>
        <fullName evidence="1">Uncharacterized protein</fullName>
    </submittedName>
</protein>
<dbReference type="RefSeq" id="XP_056498702.1">
    <property type="nucleotide sequence ID" value="XM_056647151.1"/>
</dbReference>
<keyword evidence="2" id="KW-1185">Reference proteome</keyword>
<dbReference type="OrthoDB" id="4524345at2759"/>
<evidence type="ECO:0000313" key="1">
    <source>
        <dbReference type="EMBL" id="KAJ5224730.1"/>
    </source>
</evidence>
<dbReference type="AlphaFoldDB" id="A0A9W9NRC1"/>